<sequence length="64" mass="7309">SGKCPVSYEAGIVCVSRAGWVLYFQLMLQPEKAACYRWNEIIEFLPALLPKFTFKCVLFPSSNF</sequence>
<dbReference type="Proteomes" id="UP000053584">
    <property type="component" value="Unassembled WGS sequence"/>
</dbReference>
<evidence type="ECO:0000313" key="1">
    <source>
        <dbReference type="EMBL" id="KFV81621.1"/>
    </source>
</evidence>
<dbReference type="EMBL" id="KL206356">
    <property type="protein sequence ID" value="KFV81621.1"/>
    <property type="molecule type" value="Genomic_DNA"/>
</dbReference>
<gene>
    <name evidence="1" type="ORF">N308_01611</name>
</gene>
<keyword evidence="2" id="KW-1185">Reference proteome</keyword>
<reference evidence="1 2" key="1">
    <citation type="submission" date="2014-04" db="EMBL/GenBank/DDBJ databases">
        <title>Genome evolution of avian class.</title>
        <authorList>
            <person name="Zhang G."/>
            <person name="Li C."/>
        </authorList>
    </citation>
    <scope>NUCLEOTIDE SEQUENCE [LARGE SCALE GENOMIC DNA]</scope>
    <source>
        <strain evidence="1">BGI_N308</strain>
    </source>
</reference>
<feature type="non-terminal residue" evidence="1">
    <location>
        <position position="64"/>
    </location>
</feature>
<evidence type="ECO:0000313" key="2">
    <source>
        <dbReference type="Proteomes" id="UP000053584"/>
    </source>
</evidence>
<proteinExistence type="predicted"/>
<protein>
    <submittedName>
        <fullName evidence="1">Uncharacterized protein</fullName>
    </submittedName>
</protein>
<feature type="non-terminal residue" evidence="1">
    <location>
        <position position="1"/>
    </location>
</feature>
<organism evidence="1 2">
    <name type="scientific">Struthio camelus australis</name>
    <dbReference type="NCBI Taxonomy" id="441894"/>
    <lineage>
        <taxon>Eukaryota</taxon>
        <taxon>Metazoa</taxon>
        <taxon>Chordata</taxon>
        <taxon>Craniata</taxon>
        <taxon>Vertebrata</taxon>
        <taxon>Euteleostomi</taxon>
        <taxon>Archelosauria</taxon>
        <taxon>Archosauria</taxon>
        <taxon>Dinosauria</taxon>
        <taxon>Saurischia</taxon>
        <taxon>Theropoda</taxon>
        <taxon>Coelurosauria</taxon>
        <taxon>Aves</taxon>
        <taxon>Palaeognathae</taxon>
        <taxon>Struthioniformes</taxon>
        <taxon>Struthionidae</taxon>
        <taxon>Struthio</taxon>
    </lineage>
</organism>
<name>A0A093HIQ9_STRCA</name>
<dbReference type="AlphaFoldDB" id="A0A093HIQ9"/>
<accession>A0A093HIQ9</accession>